<keyword evidence="7" id="KW-0333">Golgi apparatus</keyword>
<reference evidence="10 11" key="1">
    <citation type="submission" date="2023-03" db="EMBL/GenBank/DDBJ databases">
        <title>High-quality genome of Scylla paramamosain provides insights in environmental adaptation.</title>
        <authorList>
            <person name="Zhang L."/>
        </authorList>
    </citation>
    <scope>NUCLEOTIDE SEQUENCE [LARGE SCALE GENOMIC DNA]</scope>
    <source>
        <strain evidence="10">LZ_2023a</strain>
        <tissue evidence="10">Muscle</tissue>
    </source>
</reference>
<name>A0AAW0U5S4_SCYPA</name>
<keyword evidence="6" id="KW-1133">Transmembrane helix</keyword>
<dbReference type="EMBL" id="JARAKH010000018">
    <property type="protein sequence ID" value="KAK8395412.1"/>
    <property type="molecule type" value="Genomic_DNA"/>
</dbReference>
<sequence>MRILGYLGYNQMSWDFGMSLQHTNNLSAVREMVNRVDEQFGLVLVADRMGESLVLLANYLCWELSDVLVLRVNTQNI</sequence>
<evidence type="ECO:0000256" key="1">
    <source>
        <dbReference type="ARBA" id="ARBA00004323"/>
    </source>
</evidence>
<dbReference type="AlphaFoldDB" id="A0AAW0U5S4"/>
<evidence type="ECO:0000256" key="2">
    <source>
        <dbReference type="ARBA" id="ARBA00008124"/>
    </source>
</evidence>
<comment type="subcellular location">
    <subcellularLocation>
        <location evidence="1">Golgi apparatus membrane</location>
        <topology evidence="1">Single-pass type II membrane protein</topology>
    </subcellularLocation>
</comment>
<keyword evidence="11" id="KW-1185">Reference proteome</keyword>
<evidence type="ECO:0000256" key="6">
    <source>
        <dbReference type="ARBA" id="ARBA00022989"/>
    </source>
</evidence>
<proteinExistence type="inferred from homology"/>
<dbReference type="GO" id="GO:0009247">
    <property type="term" value="P:glycolipid biosynthetic process"/>
    <property type="evidence" value="ECO:0007669"/>
    <property type="project" value="InterPro"/>
</dbReference>
<evidence type="ECO:0000313" key="10">
    <source>
        <dbReference type="EMBL" id="KAK8395412.1"/>
    </source>
</evidence>
<evidence type="ECO:0000256" key="9">
    <source>
        <dbReference type="ARBA" id="ARBA00023180"/>
    </source>
</evidence>
<dbReference type="InterPro" id="IPR009729">
    <property type="entry name" value="Gal-3-0_sulfotransfrase"/>
</dbReference>
<dbReference type="GO" id="GO:0001733">
    <property type="term" value="F:galactosylceramide sulfotransferase activity"/>
    <property type="evidence" value="ECO:0007669"/>
    <property type="project" value="InterPro"/>
</dbReference>
<accession>A0AAW0U5S4</accession>
<comment type="caution">
    <text evidence="10">The sequence shown here is derived from an EMBL/GenBank/DDBJ whole genome shotgun (WGS) entry which is preliminary data.</text>
</comment>
<evidence type="ECO:0000256" key="7">
    <source>
        <dbReference type="ARBA" id="ARBA00023034"/>
    </source>
</evidence>
<evidence type="ECO:0000256" key="4">
    <source>
        <dbReference type="ARBA" id="ARBA00022692"/>
    </source>
</evidence>
<keyword evidence="4" id="KW-0812">Transmembrane</keyword>
<evidence type="ECO:0000256" key="3">
    <source>
        <dbReference type="ARBA" id="ARBA00022679"/>
    </source>
</evidence>
<keyword evidence="5" id="KW-0735">Signal-anchor</keyword>
<dbReference type="Gene3D" id="3.40.50.300">
    <property type="entry name" value="P-loop containing nucleotide triphosphate hydrolases"/>
    <property type="match status" value="1"/>
</dbReference>
<dbReference type="GO" id="GO:0000139">
    <property type="term" value="C:Golgi membrane"/>
    <property type="evidence" value="ECO:0007669"/>
    <property type="project" value="UniProtKB-SubCell"/>
</dbReference>
<protein>
    <submittedName>
        <fullName evidence="10">Uncharacterized protein</fullName>
    </submittedName>
</protein>
<evidence type="ECO:0000256" key="8">
    <source>
        <dbReference type="ARBA" id="ARBA00023136"/>
    </source>
</evidence>
<dbReference type="PANTHER" id="PTHR14647:SF87">
    <property type="entry name" value="PUTATIVE-RELATED"/>
    <property type="match status" value="1"/>
</dbReference>
<dbReference type="PANTHER" id="PTHR14647">
    <property type="entry name" value="GALACTOSE-3-O-SULFOTRANSFERASE"/>
    <property type="match status" value="1"/>
</dbReference>
<gene>
    <name evidence="10" type="ORF">O3P69_006212</name>
</gene>
<keyword evidence="3" id="KW-0808">Transferase</keyword>
<keyword evidence="9" id="KW-0325">Glycoprotein</keyword>
<dbReference type="Proteomes" id="UP001487740">
    <property type="component" value="Unassembled WGS sequence"/>
</dbReference>
<dbReference type="Pfam" id="PF06990">
    <property type="entry name" value="Gal-3-0_sulfotr"/>
    <property type="match status" value="1"/>
</dbReference>
<comment type="similarity">
    <text evidence="2">Belongs to the galactose-3-O-sulfotransferase family.</text>
</comment>
<organism evidence="10 11">
    <name type="scientific">Scylla paramamosain</name>
    <name type="common">Mud crab</name>
    <dbReference type="NCBI Taxonomy" id="85552"/>
    <lineage>
        <taxon>Eukaryota</taxon>
        <taxon>Metazoa</taxon>
        <taxon>Ecdysozoa</taxon>
        <taxon>Arthropoda</taxon>
        <taxon>Crustacea</taxon>
        <taxon>Multicrustacea</taxon>
        <taxon>Malacostraca</taxon>
        <taxon>Eumalacostraca</taxon>
        <taxon>Eucarida</taxon>
        <taxon>Decapoda</taxon>
        <taxon>Pleocyemata</taxon>
        <taxon>Brachyura</taxon>
        <taxon>Eubrachyura</taxon>
        <taxon>Portunoidea</taxon>
        <taxon>Portunidae</taxon>
        <taxon>Portuninae</taxon>
        <taxon>Scylla</taxon>
    </lineage>
</organism>
<dbReference type="InterPro" id="IPR027417">
    <property type="entry name" value="P-loop_NTPase"/>
</dbReference>
<evidence type="ECO:0000313" key="11">
    <source>
        <dbReference type="Proteomes" id="UP001487740"/>
    </source>
</evidence>
<keyword evidence="8" id="KW-0472">Membrane</keyword>
<evidence type="ECO:0000256" key="5">
    <source>
        <dbReference type="ARBA" id="ARBA00022968"/>
    </source>
</evidence>